<dbReference type="PANTHER" id="PTHR10982:SF21">
    <property type="entry name" value="FATTY ACID SYNTHASE SUBUNIT BETA"/>
    <property type="match status" value="1"/>
</dbReference>
<organism evidence="3 4">
    <name type="scientific">Puccinia triticina</name>
    <dbReference type="NCBI Taxonomy" id="208348"/>
    <lineage>
        <taxon>Eukaryota</taxon>
        <taxon>Fungi</taxon>
        <taxon>Dikarya</taxon>
        <taxon>Basidiomycota</taxon>
        <taxon>Pucciniomycotina</taxon>
        <taxon>Pucciniomycetes</taxon>
        <taxon>Pucciniales</taxon>
        <taxon>Pucciniaceae</taxon>
        <taxon>Puccinia</taxon>
    </lineage>
</organism>
<feature type="compositionally biased region" description="Polar residues" evidence="2">
    <location>
        <begin position="38"/>
        <end position="49"/>
    </location>
</feature>
<dbReference type="PANTHER" id="PTHR10982">
    <property type="entry name" value="MALONYL COA-ACYL CARRIER PROTEIN TRANSACYLASE"/>
    <property type="match status" value="1"/>
</dbReference>
<evidence type="ECO:0000256" key="2">
    <source>
        <dbReference type="SAM" id="MobiDB-lite"/>
    </source>
</evidence>
<sequence>MQVAAWRTSGSSSGWLTFREESELDLQPQRQARVCPCPSTTRRSASGPTSFAPPAPAESGGCECMLLGRPARWENQPLAVQRSTPSVPFRDSAASLATEIHPPTTYHRVLMAGTGRPLILSHPPTGAHVVLEAPAELAGLAEHSREAFSAWLGGQTGSPLLLQRRTEAAEDSADDDESGRPAPGGAEADNLHSLYAPILTPFLEAADAHLDALASSDHAHASALYKDHGIRILQWLSEPRTTPPTAYLATCAVSLPLIGLFAADFSDPRPDAQVSLFNGPKAFVVTGHPRTLLGLVSLLKKSKADPGLDQSKVPFSKRLPVFSMRFLPIGVPYHSHHLEGCVARILRPVAEGGIGAEESEWWESHRASLGCPVYNTETGADLRAEPGGLLQTLADLICTRPVHWAQACAFPEDTTHIIDLGLGTLSGIGSLMARTTEGKGHRMVFAGLPASGEGNKTMNEVYDAINITREEKWSQKYKIGLIKTADGRLQIDTPFSRLLSKPPLMVAGMTPCTVPADFNAA</sequence>
<name>A0ABY7CQS4_9BASI</name>
<dbReference type="Proteomes" id="UP001164743">
    <property type="component" value="Chromosome 8A"/>
</dbReference>
<evidence type="ECO:0000313" key="4">
    <source>
        <dbReference type="Proteomes" id="UP001164743"/>
    </source>
</evidence>
<dbReference type="EMBL" id="CP110428">
    <property type="protein sequence ID" value="WAQ87288.1"/>
    <property type="molecule type" value="Genomic_DNA"/>
</dbReference>
<proteinExistence type="predicted"/>
<keyword evidence="1" id="KW-0808">Transferase</keyword>
<evidence type="ECO:0000313" key="3">
    <source>
        <dbReference type="EMBL" id="WAQ87288.1"/>
    </source>
</evidence>
<evidence type="ECO:0000256" key="1">
    <source>
        <dbReference type="ARBA" id="ARBA00022679"/>
    </source>
</evidence>
<protein>
    <submittedName>
        <fullName evidence="3">Uncharacterized protein</fullName>
    </submittedName>
</protein>
<dbReference type="Gene3D" id="3.20.20.70">
    <property type="entry name" value="Aldolase class I"/>
    <property type="match status" value="1"/>
</dbReference>
<gene>
    <name evidence="3" type="ORF">PtA15_8A192</name>
</gene>
<feature type="region of interest" description="Disordered" evidence="2">
    <location>
        <begin position="165"/>
        <end position="187"/>
    </location>
</feature>
<accession>A0ABY7CQS4</accession>
<dbReference type="InterPro" id="IPR001227">
    <property type="entry name" value="Ac_transferase_dom_sf"/>
</dbReference>
<reference evidence="3" key="1">
    <citation type="submission" date="2022-10" db="EMBL/GenBank/DDBJ databases">
        <title>Puccinia triticina Genome sequencing and assembly.</title>
        <authorList>
            <person name="Li C."/>
        </authorList>
    </citation>
    <scope>NUCLEOTIDE SEQUENCE</scope>
    <source>
        <strain evidence="3">Pt15</strain>
    </source>
</reference>
<feature type="region of interest" description="Disordered" evidence="2">
    <location>
        <begin position="27"/>
        <end position="57"/>
    </location>
</feature>
<dbReference type="InterPro" id="IPR013785">
    <property type="entry name" value="Aldolase_TIM"/>
</dbReference>
<dbReference type="Gene3D" id="6.20.240.10">
    <property type="match status" value="1"/>
</dbReference>
<dbReference type="InterPro" id="IPR050830">
    <property type="entry name" value="Fungal_FAS"/>
</dbReference>
<dbReference type="GeneID" id="77812490"/>
<dbReference type="Gene3D" id="3.40.366.10">
    <property type="entry name" value="Malonyl-Coenzyme A Acyl Carrier Protein, domain 2"/>
    <property type="match status" value="2"/>
</dbReference>
<keyword evidence="4" id="KW-1185">Reference proteome</keyword>
<dbReference type="RefSeq" id="XP_053022843.1">
    <property type="nucleotide sequence ID" value="XM_053171595.1"/>
</dbReference>